<feature type="transmembrane region" description="Helical" evidence="6">
    <location>
        <begin position="36"/>
        <end position="56"/>
    </location>
</feature>
<keyword evidence="2" id="KW-1003">Cell membrane</keyword>
<feature type="transmembrane region" description="Helical" evidence="6">
    <location>
        <begin position="387"/>
        <end position="404"/>
    </location>
</feature>
<feature type="transmembrane region" description="Helical" evidence="6">
    <location>
        <begin position="251"/>
        <end position="269"/>
    </location>
</feature>
<evidence type="ECO:0000313" key="9">
    <source>
        <dbReference type="Proteomes" id="UP000460272"/>
    </source>
</evidence>
<sequence length="752" mass="78327">MKSSATHQSYPARVTATGHLPNLAATLGGWSARHRLTAVGAWLALVIVTMLVGGMVGQVTMNQAEYGVGESGRATWTLVNAGIKDPASELVMISSSAASPDKAALRSAATAVLAAVKATGQVSGVRPPAFSASGQQELLQFSMKGDPDTAYNRVQPVEDAVARVAAAHRNVTIEEVGQASVSKWFNDTIFRDFRQAEWTVIPLALGILLVIFGALLAALLPVVLALTAFLAANGILALVSHVLHVDSSASSVMMLMGMAVGVDYCLFYLRREREERAKGASREAALRTAAATSGRSVLISGLTVMVAMAGMFLAGVQIFDGFAIATISVVLIAVVGSVTVLPALLSLLGDKVELGRIPFLRRIGRSGGGRFWTAALDRVLAHPGRSAVLATGLLLALAAPALSIRTEFLNVQQMLPSNSPIVQRYDHIMTAFPGGPNPAVVVVKAPDIRSAVAQRQIAALTSYHNSALGQPVHTIVYPKANLAEISIPLAGTGNDATSRQALTALHDTIVPATVGQIPGGTALVGGDLAARIDWNNQMGSSIVPVILFVMGITFLLMLVSFGSLTIAATSMALNLLSVGAAYGALSAVFVHGWGAGLVGTQAPGAIESWIPLFVFVVLFGLSMDYNVFVVSRIREGHDRGLPTREAVAYGIRSTAGVVTSAAIIMVAVFAVFGTLSVQQFKQLAVGLAISVLIDATVIRAVLLPSVMTLLGDRNWYLPRWLAGFTAGGGPDAEPPAAGDECALDDLAGRGIG</sequence>
<protein>
    <submittedName>
        <fullName evidence="8">MMPL family transporter</fullName>
    </submittedName>
</protein>
<dbReference type="InterPro" id="IPR000731">
    <property type="entry name" value="SSD"/>
</dbReference>
<reference evidence="8 9" key="1">
    <citation type="submission" date="2018-11" db="EMBL/GenBank/DDBJ databases">
        <title>Trebonia kvetii gen.nov., sp.nov., a novel acidophilic actinobacterium, and proposal of the new actinobacterial family Treboniaceae fam. nov.</title>
        <authorList>
            <person name="Rapoport D."/>
            <person name="Sagova-Mareckova M."/>
            <person name="Sedlacek I."/>
            <person name="Provaznik J."/>
            <person name="Kralova S."/>
            <person name="Pavlinic D."/>
            <person name="Benes V."/>
            <person name="Kopecky J."/>
        </authorList>
    </citation>
    <scope>NUCLEOTIDE SEQUENCE [LARGE SCALE GENOMIC DNA]</scope>
    <source>
        <strain evidence="8 9">15Tr583</strain>
    </source>
</reference>
<dbReference type="Gene3D" id="1.20.1640.10">
    <property type="entry name" value="Multidrug efflux transporter AcrB transmembrane domain"/>
    <property type="match status" value="2"/>
</dbReference>
<keyword evidence="4 6" id="KW-1133">Transmembrane helix</keyword>
<evidence type="ECO:0000256" key="3">
    <source>
        <dbReference type="ARBA" id="ARBA00022692"/>
    </source>
</evidence>
<gene>
    <name evidence="8" type="ORF">EAS64_05485</name>
</gene>
<dbReference type="EMBL" id="RPFW01000001">
    <property type="protein sequence ID" value="TVZ06804.1"/>
    <property type="molecule type" value="Genomic_DNA"/>
</dbReference>
<proteinExistence type="predicted"/>
<evidence type="ECO:0000256" key="6">
    <source>
        <dbReference type="SAM" id="Phobius"/>
    </source>
</evidence>
<dbReference type="AlphaFoldDB" id="A0A6P2C5X8"/>
<dbReference type="PANTHER" id="PTHR33406">
    <property type="entry name" value="MEMBRANE PROTEIN MJ1562-RELATED"/>
    <property type="match status" value="1"/>
</dbReference>
<dbReference type="Pfam" id="PF03176">
    <property type="entry name" value="MMPL"/>
    <property type="match status" value="2"/>
</dbReference>
<dbReference type="GO" id="GO:0005886">
    <property type="term" value="C:plasma membrane"/>
    <property type="evidence" value="ECO:0007669"/>
    <property type="project" value="UniProtKB-SubCell"/>
</dbReference>
<feature type="transmembrane region" description="Helical" evidence="6">
    <location>
        <begin position="541"/>
        <end position="561"/>
    </location>
</feature>
<evidence type="ECO:0000259" key="7">
    <source>
        <dbReference type="PROSITE" id="PS50156"/>
    </source>
</evidence>
<evidence type="ECO:0000313" key="8">
    <source>
        <dbReference type="EMBL" id="TVZ06804.1"/>
    </source>
</evidence>
<keyword evidence="5 6" id="KW-0472">Membrane</keyword>
<accession>A0A6P2C5X8</accession>
<evidence type="ECO:0000256" key="4">
    <source>
        <dbReference type="ARBA" id="ARBA00022989"/>
    </source>
</evidence>
<dbReference type="SUPFAM" id="SSF82866">
    <property type="entry name" value="Multidrug efflux transporter AcrB transmembrane domain"/>
    <property type="match status" value="2"/>
</dbReference>
<dbReference type="InterPro" id="IPR050545">
    <property type="entry name" value="Mycobact_MmpL"/>
</dbReference>
<comment type="subcellular location">
    <subcellularLocation>
        <location evidence="1">Cell membrane</location>
        <topology evidence="1">Multi-pass membrane protein</topology>
    </subcellularLocation>
</comment>
<feature type="transmembrane region" description="Helical" evidence="6">
    <location>
        <begin position="684"/>
        <end position="710"/>
    </location>
</feature>
<name>A0A6P2C5X8_9ACTN</name>
<evidence type="ECO:0000256" key="2">
    <source>
        <dbReference type="ARBA" id="ARBA00022475"/>
    </source>
</evidence>
<feature type="domain" description="SSD" evidence="7">
    <location>
        <begin position="218"/>
        <end position="347"/>
    </location>
</feature>
<dbReference type="PANTHER" id="PTHR33406:SF13">
    <property type="entry name" value="MEMBRANE PROTEIN YDFJ"/>
    <property type="match status" value="1"/>
</dbReference>
<keyword evidence="3 6" id="KW-0812">Transmembrane</keyword>
<dbReference type="Proteomes" id="UP000460272">
    <property type="component" value="Unassembled WGS sequence"/>
</dbReference>
<keyword evidence="9" id="KW-1185">Reference proteome</keyword>
<feature type="transmembrane region" description="Helical" evidence="6">
    <location>
        <begin position="608"/>
        <end position="628"/>
    </location>
</feature>
<feature type="transmembrane region" description="Helical" evidence="6">
    <location>
        <begin position="573"/>
        <end position="596"/>
    </location>
</feature>
<feature type="transmembrane region" description="Helical" evidence="6">
    <location>
        <begin position="200"/>
        <end position="231"/>
    </location>
</feature>
<dbReference type="PROSITE" id="PS50156">
    <property type="entry name" value="SSD"/>
    <property type="match status" value="1"/>
</dbReference>
<dbReference type="OrthoDB" id="7051771at2"/>
<evidence type="ECO:0000256" key="1">
    <source>
        <dbReference type="ARBA" id="ARBA00004651"/>
    </source>
</evidence>
<comment type="caution">
    <text evidence="8">The sequence shown here is derived from an EMBL/GenBank/DDBJ whole genome shotgun (WGS) entry which is preliminary data.</text>
</comment>
<feature type="transmembrane region" description="Helical" evidence="6">
    <location>
        <begin position="297"/>
        <end position="316"/>
    </location>
</feature>
<dbReference type="InterPro" id="IPR004869">
    <property type="entry name" value="MMPL_dom"/>
</dbReference>
<organism evidence="8 9">
    <name type="scientific">Trebonia kvetii</name>
    <dbReference type="NCBI Taxonomy" id="2480626"/>
    <lineage>
        <taxon>Bacteria</taxon>
        <taxon>Bacillati</taxon>
        <taxon>Actinomycetota</taxon>
        <taxon>Actinomycetes</taxon>
        <taxon>Streptosporangiales</taxon>
        <taxon>Treboniaceae</taxon>
        <taxon>Trebonia</taxon>
    </lineage>
</organism>
<feature type="transmembrane region" description="Helical" evidence="6">
    <location>
        <begin position="649"/>
        <end position="672"/>
    </location>
</feature>
<feature type="transmembrane region" description="Helical" evidence="6">
    <location>
        <begin position="322"/>
        <end position="348"/>
    </location>
</feature>
<evidence type="ECO:0000256" key="5">
    <source>
        <dbReference type="ARBA" id="ARBA00023136"/>
    </source>
</evidence>